<dbReference type="Proteomes" id="UP000518266">
    <property type="component" value="Unassembled WGS sequence"/>
</dbReference>
<dbReference type="AlphaFoldDB" id="A0A7J5XUP7"/>
<gene>
    <name evidence="2" type="ORF">F7725_006375</name>
</gene>
<feature type="compositionally biased region" description="Gly residues" evidence="1">
    <location>
        <begin position="30"/>
        <end position="39"/>
    </location>
</feature>
<comment type="caution">
    <text evidence="2">The sequence shown here is derived from an EMBL/GenBank/DDBJ whole genome shotgun (WGS) entry which is preliminary data.</text>
</comment>
<accession>A0A7J5XUP7</accession>
<evidence type="ECO:0000313" key="2">
    <source>
        <dbReference type="EMBL" id="KAF3840513.1"/>
    </source>
</evidence>
<feature type="region of interest" description="Disordered" evidence="1">
    <location>
        <begin position="20"/>
        <end position="80"/>
    </location>
</feature>
<feature type="compositionally biased region" description="Basic and acidic residues" evidence="1">
    <location>
        <begin position="53"/>
        <end position="80"/>
    </location>
</feature>
<protein>
    <submittedName>
        <fullName evidence="2">Uncharacterized protein</fullName>
    </submittedName>
</protein>
<organism evidence="2 3">
    <name type="scientific">Dissostichus mawsoni</name>
    <name type="common">Antarctic cod</name>
    <dbReference type="NCBI Taxonomy" id="36200"/>
    <lineage>
        <taxon>Eukaryota</taxon>
        <taxon>Metazoa</taxon>
        <taxon>Chordata</taxon>
        <taxon>Craniata</taxon>
        <taxon>Vertebrata</taxon>
        <taxon>Euteleostomi</taxon>
        <taxon>Actinopterygii</taxon>
        <taxon>Neopterygii</taxon>
        <taxon>Teleostei</taxon>
        <taxon>Neoteleostei</taxon>
        <taxon>Acanthomorphata</taxon>
        <taxon>Eupercaria</taxon>
        <taxon>Perciformes</taxon>
        <taxon>Notothenioidei</taxon>
        <taxon>Nototheniidae</taxon>
        <taxon>Dissostichus</taxon>
    </lineage>
</organism>
<evidence type="ECO:0000256" key="1">
    <source>
        <dbReference type="SAM" id="MobiDB-lite"/>
    </source>
</evidence>
<dbReference type="EMBL" id="JAAKFY010000020">
    <property type="protein sequence ID" value="KAF3840513.1"/>
    <property type="molecule type" value="Genomic_DNA"/>
</dbReference>
<evidence type="ECO:0000313" key="3">
    <source>
        <dbReference type="Proteomes" id="UP000518266"/>
    </source>
</evidence>
<keyword evidence="3" id="KW-1185">Reference proteome</keyword>
<sequence>MGVVRAFWAVGLVGFRRWKDTEEWESGGRPEAGGRGAGLSGAEQAGGLRSRRVPKETLRTERRSEPEHPEHTEEATLKRP</sequence>
<reference evidence="2 3" key="1">
    <citation type="submission" date="2020-03" db="EMBL/GenBank/DDBJ databases">
        <title>Dissostichus mawsoni Genome sequencing and assembly.</title>
        <authorList>
            <person name="Park H."/>
        </authorList>
    </citation>
    <scope>NUCLEOTIDE SEQUENCE [LARGE SCALE GENOMIC DNA]</scope>
    <source>
        <strain evidence="2">DM0001</strain>
        <tissue evidence="2">Muscle</tissue>
    </source>
</reference>
<name>A0A7J5XUP7_DISMA</name>
<proteinExistence type="predicted"/>